<protein>
    <submittedName>
        <fullName evidence="2">Tetratricopeptide repeat-containing protein</fullName>
    </submittedName>
</protein>
<name>A0ABY1IF40_9ACTO</name>
<evidence type="ECO:0000256" key="1">
    <source>
        <dbReference type="SAM" id="MobiDB-lite"/>
    </source>
</evidence>
<proteinExistence type="predicted"/>
<dbReference type="RefSeq" id="WP_073453630.1">
    <property type="nucleotide sequence ID" value="NZ_FQYL01000010.1"/>
</dbReference>
<dbReference type="SUPFAM" id="SSF48452">
    <property type="entry name" value="TPR-like"/>
    <property type="match status" value="2"/>
</dbReference>
<feature type="region of interest" description="Disordered" evidence="1">
    <location>
        <begin position="1"/>
        <end position="29"/>
    </location>
</feature>
<gene>
    <name evidence="2" type="ORF">SAMN05216246_11067</name>
</gene>
<dbReference type="Pfam" id="PF13374">
    <property type="entry name" value="TPR_10"/>
    <property type="match status" value="1"/>
</dbReference>
<keyword evidence="3" id="KW-1185">Reference proteome</keyword>
<sequence>MTTPSQGRTPAGPRSDASLPDVERRVHEAATPAERAEALLVLAESLSGAGRAHEAVDASSQAVALLRALADADPAAHAPGLAMALNNLSIHLAGTGDAEDALRVGREATALLRNLAVSDPGAHSPGLAMSLTNLATRLASARRREEALLTAREAVDVYRALVVTAPELHTENLAGALANLAVHLRGTGRREDSLDAVRESVGLFIDLARADPGAHTAHAARGMGLLATFLRDAGRQEEAAAAFTERIGELPPASRAHVLLTRQEWRLTGSASKAGGAGSTDPGDLLAAVRETEGIEDPGDQGPARRAINQHVQNHAASGAYGALPPLPAWATVAIDGELADAMQEWLQVGSPAEELEYVERRWPRPTAEQAGRIAAVADLYVDAPRLRRLAGIVAQVNHDGDDGLARFRAQVAGAQLLIAWLAEQEAGRGRAFMEAHPSLLTDPAVREYASSLPQGPGRTAIAMHLNLASVAGPQAAYAVMGGLDEALDAVRGLIDDGNWQAPIFALALRTELSDHAPYGTFAGALHAAALGDVGTAQDLLTEALAASNTATTEAFGRLLYNATLSPDCPRGLHALLGALTSRS</sequence>
<reference evidence="2 3" key="1">
    <citation type="submission" date="2016-11" db="EMBL/GenBank/DDBJ databases">
        <authorList>
            <person name="Varghese N."/>
            <person name="Submissions S."/>
        </authorList>
    </citation>
    <scope>NUCLEOTIDE SEQUENCE [LARGE SCALE GENOMIC DNA]</scope>
    <source>
        <strain evidence="2 3">PA</strain>
    </source>
</reference>
<dbReference type="Gene3D" id="1.25.40.10">
    <property type="entry name" value="Tetratricopeptide repeat domain"/>
    <property type="match status" value="2"/>
</dbReference>
<evidence type="ECO:0000313" key="3">
    <source>
        <dbReference type="Proteomes" id="UP000184390"/>
    </source>
</evidence>
<comment type="caution">
    <text evidence="2">The sequence shown here is derived from an EMBL/GenBank/DDBJ whole genome shotgun (WGS) entry which is preliminary data.</text>
</comment>
<dbReference type="Proteomes" id="UP000184390">
    <property type="component" value="Unassembled WGS sequence"/>
</dbReference>
<accession>A0ABY1IF40</accession>
<dbReference type="InterPro" id="IPR011990">
    <property type="entry name" value="TPR-like_helical_dom_sf"/>
</dbReference>
<organism evidence="2 3">
    <name type="scientific">Actinomyces denticolens</name>
    <dbReference type="NCBI Taxonomy" id="52767"/>
    <lineage>
        <taxon>Bacteria</taxon>
        <taxon>Bacillati</taxon>
        <taxon>Actinomycetota</taxon>
        <taxon>Actinomycetes</taxon>
        <taxon>Actinomycetales</taxon>
        <taxon>Actinomycetaceae</taxon>
        <taxon>Actinomyces</taxon>
    </lineage>
</organism>
<dbReference type="EMBL" id="FQYL01000010">
    <property type="protein sequence ID" value="SHJ08106.1"/>
    <property type="molecule type" value="Genomic_DNA"/>
</dbReference>
<evidence type="ECO:0000313" key="2">
    <source>
        <dbReference type="EMBL" id="SHJ08106.1"/>
    </source>
</evidence>